<reference evidence="2" key="1">
    <citation type="submission" date="2021-03" db="EMBL/GenBank/DDBJ databases">
        <authorList>
            <person name="Tagirdzhanova G."/>
        </authorList>
    </citation>
    <scope>NUCLEOTIDE SEQUENCE</scope>
</reference>
<feature type="compositionally biased region" description="Polar residues" evidence="1">
    <location>
        <begin position="66"/>
        <end position="78"/>
    </location>
</feature>
<protein>
    <submittedName>
        <fullName evidence="2">Uncharacterized protein</fullName>
    </submittedName>
</protein>
<name>A0A8H3JAL9_9LECA</name>
<proteinExistence type="predicted"/>
<dbReference type="EMBL" id="CAJPDR010001058">
    <property type="protein sequence ID" value="CAF9943478.1"/>
    <property type="molecule type" value="Genomic_DNA"/>
</dbReference>
<keyword evidence="3" id="KW-1185">Reference proteome</keyword>
<accession>A0A8H3JAL9</accession>
<evidence type="ECO:0000256" key="1">
    <source>
        <dbReference type="SAM" id="MobiDB-lite"/>
    </source>
</evidence>
<organism evidence="2 3">
    <name type="scientific">Alectoria fallacina</name>
    <dbReference type="NCBI Taxonomy" id="1903189"/>
    <lineage>
        <taxon>Eukaryota</taxon>
        <taxon>Fungi</taxon>
        <taxon>Dikarya</taxon>
        <taxon>Ascomycota</taxon>
        <taxon>Pezizomycotina</taxon>
        <taxon>Lecanoromycetes</taxon>
        <taxon>OSLEUM clade</taxon>
        <taxon>Lecanoromycetidae</taxon>
        <taxon>Lecanorales</taxon>
        <taxon>Lecanorineae</taxon>
        <taxon>Parmeliaceae</taxon>
        <taxon>Alectoria</taxon>
    </lineage>
</organism>
<feature type="region of interest" description="Disordered" evidence="1">
    <location>
        <begin position="55"/>
        <end position="78"/>
    </location>
</feature>
<dbReference type="AlphaFoldDB" id="A0A8H3JAL9"/>
<evidence type="ECO:0000313" key="3">
    <source>
        <dbReference type="Proteomes" id="UP000664203"/>
    </source>
</evidence>
<evidence type="ECO:0000313" key="2">
    <source>
        <dbReference type="EMBL" id="CAF9943478.1"/>
    </source>
</evidence>
<gene>
    <name evidence="2" type="ORF">ALECFALPRED_000463</name>
</gene>
<comment type="caution">
    <text evidence="2">The sequence shown here is derived from an EMBL/GenBank/DDBJ whole genome shotgun (WGS) entry which is preliminary data.</text>
</comment>
<dbReference type="Proteomes" id="UP000664203">
    <property type="component" value="Unassembled WGS sequence"/>
</dbReference>
<sequence>MYACHTTTAAASASDQSGAAYPAAAYPAAAYPATAYITATKAAHYHPTAYVTATTPPSAPVPPGLRSTSYGTTDTGAF</sequence>